<comment type="caution">
    <text evidence="1">The sequence shown here is derived from an EMBL/GenBank/DDBJ whole genome shotgun (WGS) entry which is preliminary data.</text>
</comment>
<accession>A0A8H6ZQH1</accession>
<evidence type="ECO:0000313" key="2">
    <source>
        <dbReference type="Proteomes" id="UP000623687"/>
    </source>
</evidence>
<sequence>MLFTTHKPSEASKFGDLGLPETFSRLRLLCLWSTDRINWNVQLGYVTEEKVTIPAAH</sequence>
<dbReference type="GeneID" id="59379689"/>
<reference evidence="1" key="1">
    <citation type="submission" date="2019-07" db="EMBL/GenBank/DDBJ databases">
        <authorList>
            <person name="Palmer J.M."/>
        </authorList>
    </citation>
    <scope>NUCLEOTIDE SEQUENCE</scope>
    <source>
        <strain evidence="1">PC9</strain>
    </source>
</reference>
<gene>
    <name evidence="1" type="ORF">PC9H_009871</name>
</gene>
<dbReference type="OrthoDB" id="10322240at2759"/>
<organism evidence="1 2">
    <name type="scientific">Pleurotus ostreatus</name>
    <name type="common">Oyster mushroom</name>
    <name type="synonym">White-rot fungus</name>
    <dbReference type="NCBI Taxonomy" id="5322"/>
    <lineage>
        <taxon>Eukaryota</taxon>
        <taxon>Fungi</taxon>
        <taxon>Dikarya</taxon>
        <taxon>Basidiomycota</taxon>
        <taxon>Agaricomycotina</taxon>
        <taxon>Agaricomycetes</taxon>
        <taxon>Agaricomycetidae</taxon>
        <taxon>Agaricales</taxon>
        <taxon>Pleurotineae</taxon>
        <taxon>Pleurotaceae</taxon>
        <taxon>Pleurotus</taxon>
    </lineage>
</organism>
<evidence type="ECO:0000313" key="1">
    <source>
        <dbReference type="EMBL" id="KAF7424564.1"/>
    </source>
</evidence>
<keyword evidence="2" id="KW-1185">Reference proteome</keyword>
<protein>
    <submittedName>
        <fullName evidence="1">Uncharacterized protein</fullName>
    </submittedName>
</protein>
<dbReference type="EMBL" id="JACETU010000007">
    <property type="protein sequence ID" value="KAF7424564.1"/>
    <property type="molecule type" value="Genomic_DNA"/>
</dbReference>
<proteinExistence type="predicted"/>
<name>A0A8H6ZQH1_PLEOS</name>
<dbReference type="RefSeq" id="XP_036628758.1">
    <property type="nucleotide sequence ID" value="XM_036779369.1"/>
</dbReference>
<dbReference type="AlphaFoldDB" id="A0A8H6ZQH1"/>
<dbReference type="VEuPathDB" id="FungiDB:PC9H_009871"/>
<dbReference type="Proteomes" id="UP000623687">
    <property type="component" value="Unassembled WGS sequence"/>
</dbReference>